<gene>
    <name evidence="3" type="ORF">O181_086203</name>
</gene>
<dbReference type="AlphaFoldDB" id="A0A9Q3IM23"/>
<sequence length="145" mass="16686">MNPKCTDYAILMLIKLVYLQTEPTPPQEASVETYKVSQKAHSNALQHKEYQILADLFKNCINSYLTVRKFLENPKTFKLLNGWHPLMEKKKINLLTAEWRKDNTPPPKQLPKTVPIANSSNFSMKNQPQGQRKGKAKAQDTKPYS</sequence>
<dbReference type="OrthoDB" id="2513944at2759"/>
<evidence type="ECO:0000256" key="1">
    <source>
        <dbReference type="SAM" id="MobiDB-lite"/>
    </source>
</evidence>
<keyword evidence="2" id="KW-0732">Signal</keyword>
<name>A0A9Q3IM23_9BASI</name>
<proteinExistence type="predicted"/>
<feature type="region of interest" description="Disordered" evidence="1">
    <location>
        <begin position="99"/>
        <end position="145"/>
    </location>
</feature>
<dbReference type="EMBL" id="AVOT02051490">
    <property type="protein sequence ID" value="MBW0546488.1"/>
    <property type="molecule type" value="Genomic_DNA"/>
</dbReference>
<dbReference type="Proteomes" id="UP000765509">
    <property type="component" value="Unassembled WGS sequence"/>
</dbReference>
<keyword evidence="4" id="KW-1185">Reference proteome</keyword>
<feature type="chain" id="PRO_5040464884" evidence="2">
    <location>
        <begin position="22"/>
        <end position="145"/>
    </location>
</feature>
<feature type="compositionally biased region" description="Polar residues" evidence="1">
    <location>
        <begin position="116"/>
        <end position="130"/>
    </location>
</feature>
<reference evidence="3" key="1">
    <citation type="submission" date="2021-03" db="EMBL/GenBank/DDBJ databases">
        <title>Draft genome sequence of rust myrtle Austropuccinia psidii MF-1, a brazilian biotype.</title>
        <authorList>
            <person name="Quecine M.C."/>
            <person name="Pachon D.M.R."/>
            <person name="Bonatelli M.L."/>
            <person name="Correr F.H."/>
            <person name="Franceschini L.M."/>
            <person name="Leite T.F."/>
            <person name="Margarido G.R.A."/>
            <person name="Almeida C.A."/>
            <person name="Ferrarezi J.A."/>
            <person name="Labate C.A."/>
        </authorList>
    </citation>
    <scope>NUCLEOTIDE SEQUENCE</scope>
    <source>
        <strain evidence="3">MF-1</strain>
    </source>
</reference>
<evidence type="ECO:0000313" key="4">
    <source>
        <dbReference type="Proteomes" id="UP000765509"/>
    </source>
</evidence>
<evidence type="ECO:0000313" key="3">
    <source>
        <dbReference type="EMBL" id="MBW0546488.1"/>
    </source>
</evidence>
<accession>A0A9Q3IM23</accession>
<protein>
    <submittedName>
        <fullName evidence="3">Uncharacterized protein</fullName>
    </submittedName>
</protein>
<comment type="caution">
    <text evidence="3">The sequence shown here is derived from an EMBL/GenBank/DDBJ whole genome shotgun (WGS) entry which is preliminary data.</text>
</comment>
<feature type="signal peptide" evidence="2">
    <location>
        <begin position="1"/>
        <end position="21"/>
    </location>
</feature>
<evidence type="ECO:0000256" key="2">
    <source>
        <dbReference type="SAM" id="SignalP"/>
    </source>
</evidence>
<organism evidence="3 4">
    <name type="scientific">Austropuccinia psidii MF-1</name>
    <dbReference type="NCBI Taxonomy" id="1389203"/>
    <lineage>
        <taxon>Eukaryota</taxon>
        <taxon>Fungi</taxon>
        <taxon>Dikarya</taxon>
        <taxon>Basidiomycota</taxon>
        <taxon>Pucciniomycotina</taxon>
        <taxon>Pucciniomycetes</taxon>
        <taxon>Pucciniales</taxon>
        <taxon>Sphaerophragmiaceae</taxon>
        <taxon>Austropuccinia</taxon>
    </lineage>
</organism>